<dbReference type="Pfam" id="PF00648">
    <property type="entry name" value="Peptidase_C2"/>
    <property type="match status" value="1"/>
</dbReference>
<evidence type="ECO:0000256" key="1">
    <source>
        <dbReference type="ARBA" id="ARBA00022670"/>
    </source>
</evidence>
<feature type="domain" description="Calpain catalytic" evidence="6">
    <location>
        <begin position="411"/>
        <end position="687"/>
    </location>
</feature>
<dbReference type="Proteomes" id="UP001295684">
    <property type="component" value="Unassembled WGS sequence"/>
</dbReference>
<dbReference type="InterPro" id="IPR001300">
    <property type="entry name" value="Peptidase_C2_calpain_cat"/>
</dbReference>
<dbReference type="Gene3D" id="2.60.120.380">
    <property type="match status" value="1"/>
</dbReference>
<keyword evidence="1" id="KW-0645">Protease</keyword>
<sequence length="979" mass="112925">MGPRNPSVSGRKPLELFRLNLMKYIPKKLDLVEDIENIDINEYEENKLERKSSAEILDQPIDFADGKDKKSPVLKIDRSSQYISDPSVIKSRKGYTKKSSGLPEGPKELQNSKLSVSMRSILNFHPDDIIANKIERSKKSGTNSSILKTFVGLETKGVSPLPLVESFRRLKNKRQLSEQQILMVSQEMRRIFHKHHFSSGDWEKYFKGHPNMANLNDSQIKKLECLKESEFFREVSQFMDPKDIISMFSIDKRGIAPSPDRKDNDNFIQLSTLSTNPQKREQSKKRKYEESYNNLHKGGNIELEENFDDYSERYEDVLLDEEEPPQGGPNEAMYIKIEKIPVESMLTFEESLQRQKEILDKSAKINNYFMPIWDTRKHSKLKFYKNVDNTEDETKDYPSSDLPKFTCKDIHEISEKPEIMTKDLNPSKIIMGKLKSSISFACALISISNYDKQFSKTIIGSLVYPNKNNTPLLSKSGVYGVKARFNGAQRLVLINDKLPYISDSEALFTTHTNQLVTQLLEKATAKIYGSNYTSISSNPSIEMHHFIGWIPETVKFCDVNNKDNLWSRMKQNFKEGNIILSVNAVSEEEEAKLCVSDTELTNEDSPLLAVLDIREFKDHKLIKCSNPSGGFTSFTIYKPNETHSLTGELIEPVVLPSGTTRKIESTFWLKWEDVLSYYTQINLCWNPSIYPFKKQIHSFWKNRYLPESEYPNLSGKFLDENYCVEYCPQFVFTIPPHKDDFEVRIFLQRHMRNFEQNGDRFISFKLFSFEGYRAIYPEDNLRAFQYSKREMCSDVFIFENSNSDESYVLAILKGDDIDKSDEVQFSLDVLSFIDIDVKELPEPVIEDSYQVKGKWNPKRPGGDLLSENSLNNPHYKVTVIEPVHIQIKAECEKNSIMLAVFEGGSKISETPFSNITKNKNPGCYSKGFSCLETTLEPGDYTVILCTEEASICEKYRIVFNLMEDTKLSYSEDLEIEKIN</sequence>
<dbReference type="SUPFAM" id="SSF49758">
    <property type="entry name" value="Calpain large subunit, middle domain (domain III)"/>
    <property type="match status" value="1"/>
</dbReference>
<comment type="caution">
    <text evidence="4">Lacks conserved residue(s) required for the propagation of feature annotation.</text>
</comment>
<keyword evidence="8" id="KW-1185">Reference proteome</keyword>
<keyword evidence="3" id="KW-0788">Thiol protease</keyword>
<dbReference type="SMART" id="SM00230">
    <property type="entry name" value="CysPc"/>
    <property type="match status" value="1"/>
</dbReference>
<dbReference type="InterPro" id="IPR038765">
    <property type="entry name" value="Papain-like_cys_pep_sf"/>
</dbReference>
<dbReference type="EMBL" id="CAMPGE010018672">
    <property type="protein sequence ID" value="CAI2377068.1"/>
    <property type="molecule type" value="Genomic_DNA"/>
</dbReference>
<dbReference type="SUPFAM" id="SSF54001">
    <property type="entry name" value="Cysteine proteinases"/>
    <property type="match status" value="1"/>
</dbReference>
<dbReference type="AlphaFoldDB" id="A0AAD1XQ62"/>
<protein>
    <recommendedName>
        <fullName evidence="6">Calpain catalytic domain-containing protein</fullName>
    </recommendedName>
</protein>
<evidence type="ECO:0000313" key="8">
    <source>
        <dbReference type="Proteomes" id="UP001295684"/>
    </source>
</evidence>
<evidence type="ECO:0000313" key="7">
    <source>
        <dbReference type="EMBL" id="CAI2377068.1"/>
    </source>
</evidence>
<evidence type="ECO:0000256" key="2">
    <source>
        <dbReference type="ARBA" id="ARBA00022801"/>
    </source>
</evidence>
<dbReference type="PROSITE" id="PS50203">
    <property type="entry name" value="CALPAIN_CAT"/>
    <property type="match status" value="1"/>
</dbReference>
<gene>
    <name evidence="7" type="ORF">ECRASSUSDP1_LOCUS18449</name>
</gene>
<name>A0AAD1XQ62_EUPCR</name>
<comment type="caution">
    <text evidence="7">The sequence shown here is derived from an EMBL/GenBank/DDBJ whole genome shotgun (WGS) entry which is preliminary data.</text>
</comment>
<reference evidence="7" key="1">
    <citation type="submission" date="2023-07" db="EMBL/GenBank/DDBJ databases">
        <authorList>
            <consortium name="AG Swart"/>
            <person name="Singh M."/>
            <person name="Singh A."/>
            <person name="Seah K."/>
            <person name="Emmerich C."/>
        </authorList>
    </citation>
    <scope>NUCLEOTIDE SEQUENCE</scope>
    <source>
        <strain evidence="7">DP1</strain>
    </source>
</reference>
<feature type="region of interest" description="Disordered" evidence="5">
    <location>
        <begin position="87"/>
        <end position="108"/>
    </location>
</feature>
<dbReference type="Gene3D" id="3.90.70.10">
    <property type="entry name" value="Cysteine proteinases"/>
    <property type="match status" value="1"/>
</dbReference>
<keyword evidence="2" id="KW-0378">Hydrolase</keyword>
<proteinExistence type="predicted"/>
<evidence type="ECO:0000259" key="6">
    <source>
        <dbReference type="PROSITE" id="PS50203"/>
    </source>
</evidence>
<dbReference type="InterPro" id="IPR051297">
    <property type="entry name" value="PalB/RIM13"/>
</dbReference>
<accession>A0AAD1XQ62</accession>
<dbReference type="PANTHER" id="PTHR46143:SF1">
    <property type="entry name" value="CALPAIN-7"/>
    <property type="match status" value="1"/>
</dbReference>
<organism evidence="7 8">
    <name type="scientific">Euplotes crassus</name>
    <dbReference type="NCBI Taxonomy" id="5936"/>
    <lineage>
        <taxon>Eukaryota</taxon>
        <taxon>Sar</taxon>
        <taxon>Alveolata</taxon>
        <taxon>Ciliophora</taxon>
        <taxon>Intramacronucleata</taxon>
        <taxon>Spirotrichea</taxon>
        <taxon>Hypotrichia</taxon>
        <taxon>Euplotida</taxon>
        <taxon>Euplotidae</taxon>
        <taxon>Moneuplotes</taxon>
    </lineage>
</organism>
<dbReference type="GO" id="GO:0004198">
    <property type="term" value="F:calcium-dependent cysteine-type endopeptidase activity"/>
    <property type="evidence" value="ECO:0007669"/>
    <property type="project" value="InterPro"/>
</dbReference>
<evidence type="ECO:0000256" key="5">
    <source>
        <dbReference type="SAM" id="MobiDB-lite"/>
    </source>
</evidence>
<dbReference type="InterPro" id="IPR036213">
    <property type="entry name" value="Calpain_III_sf"/>
</dbReference>
<dbReference type="GO" id="GO:0006508">
    <property type="term" value="P:proteolysis"/>
    <property type="evidence" value="ECO:0007669"/>
    <property type="project" value="UniProtKB-KW"/>
</dbReference>
<evidence type="ECO:0000256" key="3">
    <source>
        <dbReference type="ARBA" id="ARBA00022807"/>
    </source>
</evidence>
<evidence type="ECO:0000256" key="4">
    <source>
        <dbReference type="PROSITE-ProRule" id="PRU00239"/>
    </source>
</evidence>
<dbReference type="PANTHER" id="PTHR46143">
    <property type="entry name" value="CALPAIN-7"/>
    <property type="match status" value="1"/>
</dbReference>